<dbReference type="EMBL" id="PZPL01000001">
    <property type="protein sequence ID" value="PTL71643.1"/>
    <property type="molecule type" value="Genomic_DNA"/>
</dbReference>
<dbReference type="Gene3D" id="1.20.1610.10">
    <property type="entry name" value="alpha-1,2-mannosidases domains"/>
    <property type="match status" value="1"/>
</dbReference>
<comment type="caution">
    <text evidence="4">The sequence shown here is derived from an EMBL/GenBank/DDBJ whole genome shotgun (WGS) entry which is preliminary data.</text>
</comment>
<feature type="region of interest" description="Disordered" evidence="1">
    <location>
        <begin position="708"/>
        <end position="751"/>
    </location>
</feature>
<dbReference type="PANTHER" id="PTHR12143:SF43">
    <property type="entry name" value="PUTATIVE-RELATED"/>
    <property type="match status" value="1"/>
</dbReference>
<dbReference type="Gene3D" id="2.70.98.10">
    <property type="match status" value="1"/>
</dbReference>
<keyword evidence="4" id="KW-0378">Hydrolase</keyword>
<evidence type="ECO:0000256" key="1">
    <source>
        <dbReference type="SAM" id="MobiDB-lite"/>
    </source>
</evidence>
<dbReference type="Proteomes" id="UP000241085">
    <property type="component" value="Unassembled WGS sequence"/>
</dbReference>
<evidence type="ECO:0000313" key="4">
    <source>
        <dbReference type="EMBL" id="PTL71643.1"/>
    </source>
</evidence>
<evidence type="ECO:0000259" key="3">
    <source>
        <dbReference type="Pfam" id="PF17678"/>
    </source>
</evidence>
<dbReference type="AlphaFoldDB" id="A0A2T4UQ43"/>
<dbReference type="Pfam" id="PF17678">
    <property type="entry name" value="Glyco_hydro_92N"/>
    <property type="match status" value="1"/>
</dbReference>
<organism evidence="4 5">
    <name type="scientific">Rathayibacter caricis DSM 15933</name>
    <dbReference type="NCBI Taxonomy" id="1328867"/>
    <lineage>
        <taxon>Bacteria</taxon>
        <taxon>Bacillati</taxon>
        <taxon>Actinomycetota</taxon>
        <taxon>Actinomycetes</taxon>
        <taxon>Micrococcales</taxon>
        <taxon>Microbacteriaceae</taxon>
        <taxon>Rathayibacter</taxon>
    </lineage>
</organism>
<feature type="domain" description="Glycosyl hydrolase family 92" evidence="2">
    <location>
        <begin position="273"/>
        <end position="713"/>
    </location>
</feature>
<accession>A0A2T4UQ43</accession>
<dbReference type="Gene3D" id="3.30.2080.10">
    <property type="entry name" value="GH92 mannosidase domain"/>
    <property type="match status" value="1"/>
</dbReference>
<dbReference type="InterPro" id="IPR041371">
    <property type="entry name" value="GH92_N"/>
</dbReference>
<name>A0A2T4UQ43_9MICO</name>
<dbReference type="GO" id="GO:0005829">
    <property type="term" value="C:cytosol"/>
    <property type="evidence" value="ECO:0007669"/>
    <property type="project" value="TreeGrafter"/>
</dbReference>
<dbReference type="InterPro" id="IPR050883">
    <property type="entry name" value="PNGase"/>
</dbReference>
<proteinExistence type="predicted"/>
<protein>
    <submittedName>
        <fullName evidence="4">Glycoside hydrolase</fullName>
    </submittedName>
</protein>
<dbReference type="PANTHER" id="PTHR12143">
    <property type="entry name" value="PEPTIDE N-GLYCANASE PNGASE -RELATED"/>
    <property type="match status" value="1"/>
</dbReference>
<dbReference type="Gene3D" id="1.20.1050.60">
    <property type="entry name" value="alpha-1,2-mannosidase"/>
    <property type="match status" value="1"/>
</dbReference>
<evidence type="ECO:0000259" key="2">
    <source>
        <dbReference type="Pfam" id="PF07971"/>
    </source>
</evidence>
<dbReference type="SUPFAM" id="SSF48208">
    <property type="entry name" value="Six-hairpin glycosidases"/>
    <property type="match status" value="1"/>
</dbReference>
<feature type="domain" description="Glycosyl hydrolase family 92 N-terminal" evidence="3">
    <location>
        <begin position="5"/>
        <end position="167"/>
    </location>
</feature>
<dbReference type="GO" id="GO:0030246">
    <property type="term" value="F:carbohydrate binding"/>
    <property type="evidence" value="ECO:0007669"/>
    <property type="project" value="InterPro"/>
</dbReference>
<feature type="compositionally biased region" description="Low complexity" evidence="1">
    <location>
        <begin position="732"/>
        <end position="751"/>
    </location>
</feature>
<dbReference type="GO" id="GO:0000224">
    <property type="term" value="F:peptide-N4-(N-acetyl-beta-glucosaminyl)asparagine amidase activity"/>
    <property type="evidence" value="ECO:0007669"/>
    <property type="project" value="TreeGrafter"/>
</dbReference>
<dbReference type="InterPro" id="IPR008928">
    <property type="entry name" value="6-hairpin_glycosidase_sf"/>
</dbReference>
<sequence>MIERVDPFLGTEPTDLPDPVGLAATWWSPKPQIGNTHPGATYPLGMVSACSYSGAYPTGYGRYDLALEGVPPRIREGIEASGFTHFQQSGTGAIRKYYNYLRVTPMIEPLDELGRSWDVVDEVAEPGYYAATLSSGVRAELTVGPASAVHRYTFPRHRSARVVVDLSLGGLAIPSGATIPLRAQLRSISPGVASGEIVMEGAPLAVHLECDALQWRQMLWYDRRLMPGGTRLDFDHIRPTTLRPFGLMWAGPSEPGTTVELRMGFSLRGTERARENLHRDVPPTGTGFDQRRDRTRKTWRKHLRRIAVDTPSVDRETVFSTALYHSLIKPCLAPSESPFWPTDGPFVFDISTMWDIYRTQLPLLTALLPERAVEIAAALLTICEEEGNFPIGYRMAKGSDRFSRQGSALAHTFLADLCRLGLPGIDWEAALVHMAEDLKRTYGEEFLAAGEAHPISHTLDLAHGYWCTAVVARHVGDRVLAEQLEERAAQWVNAFDLRTGLLKDSTYYEGTRHNYSFRLLHDMAGRIALSGGDDSFVAQLDEFFGYGAEPVRQPGLRPERAEMLAGAALGRFEGLNNEPDMESPWAYHYAGRPDRTAEIVHGVLHQRFGTGRGGLPGNDDSGGLSSWYVWAGLGLFPVAGQGLLLVNAPAYSRVSVAVGGADFEIRTTGFVEPVPGGPVQYVQSAELNGAPLEASVLSAAELHRGGELTLHLGPEPSDWATASEHRPPSHPVRPTTTTTPTSTIQSSTIQP</sequence>
<gene>
    <name evidence="4" type="ORF">C1I63_01460</name>
</gene>
<dbReference type="GO" id="GO:0005975">
    <property type="term" value="P:carbohydrate metabolic process"/>
    <property type="evidence" value="ECO:0007669"/>
    <property type="project" value="InterPro"/>
</dbReference>
<dbReference type="InterPro" id="IPR012939">
    <property type="entry name" value="Glyco_hydro_92"/>
</dbReference>
<keyword evidence="5" id="KW-1185">Reference proteome</keyword>
<dbReference type="RefSeq" id="WP_107573487.1">
    <property type="nucleotide sequence ID" value="NZ_PZPL01000001.1"/>
</dbReference>
<dbReference type="Pfam" id="PF07971">
    <property type="entry name" value="Glyco_hydro_92"/>
    <property type="match status" value="1"/>
</dbReference>
<evidence type="ECO:0000313" key="5">
    <source>
        <dbReference type="Proteomes" id="UP000241085"/>
    </source>
</evidence>
<dbReference type="GO" id="GO:0006516">
    <property type="term" value="P:glycoprotein catabolic process"/>
    <property type="evidence" value="ECO:0007669"/>
    <property type="project" value="TreeGrafter"/>
</dbReference>
<reference evidence="4 5" key="1">
    <citation type="submission" date="2018-03" db="EMBL/GenBank/DDBJ databases">
        <title>Bacteriophage NCPPB3778 and a type I-E CRISPR drive the evolution of the US Biological Select Agent, Rathayibacter toxicus.</title>
        <authorList>
            <person name="Davis E.W.II."/>
            <person name="Tabima J.F."/>
            <person name="Weisberg A.J."/>
            <person name="Dantas Lopes L."/>
            <person name="Wiseman M.S."/>
            <person name="Wiseman M.S."/>
            <person name="Pupko T."/>
            <person name="Belcher M.S."/>
            <person name="Sechler A.J."/>
            <person name="Tancos M.A."/>
            <person name="Schroeder B.K."/>
            <person name="Murray T.D."/>
            <person name="Luster D.G."/>
            <person name="Schneider W.L."/>
            <person name="Rogers E."/>
            <person name="Andreote F.D."/>
            <person name="Grunwald N.J."/>
            <person name="Putnam M.L."/>
            <person name="Chang J.H."/>
        </authorList>
    </citation>
    <scope>NUCLEOTIDE SEQUENCE [LARGE SCALE GENOMIC DNA]</scope>
    <source>
        <strain evidence="4 5">DSM 15933</strain>
    </source>
</reference>
<dbReference type="InterPro" id="IPR014718">
    <property type="entry name" value="GH-type_carb-bd"/>
</dbReference>